<accession>A0A917H6P9</accession>
<dbReference type="AlphaFoldDB" id="A0A917H6P9"/>
<dbReference type="Gene3D" id="2.60.120.260">
    <property type="entry name" value="Galactose-binding domain-like"/>
    <property type="match status" value="1"/>
</dbReference>
<evidence type="ECO:0000313" key="1">
    <source>
        <dbReference type="EMBL" id="GGG68389.1"/>
    </source>
</evidence>
<evidence type="ECO:0000313" key="2">
    <source>
        <dbReference type="Proteomes" id="UP000600247"/>
    </source>
</evidence>
<organism evidence="1 2">
    <name type="scientific">Paenibacillus radicis</name>
    <name type="common">ex Gao et al. 2016</name>
    <dbReference type="NCBI Taxonomy" id="1737354"/>
    <lineage>
        <taxon>Bacteria</taxon>
        <taxon>Bacillati</taxon>
        <taxon>Bacillota</taxon>
        <taxon>Bacilli</taxon>
        <taxon>Bacillales</taxon>
        <taxon>Paenibacillaceae</taxon>
        <taxon>Paenibacillus</taxon>
    </lineage>
</organism>
<reference evidence="1 2" key="1">
    <citation type="journal article" date="2014" name="Int. J. Syst. Evol. Microbiol.">
        <title>Complete genome sequence of Corynebacterium casei LMG S-19264T (=DSM 44701T), isolated from a smear-ripened cheese.</title>
        <authorList>
            <consortium name="US DOE Joint Genome Institute (JGI-PGF)"/>
            <person name="Walter F."/>
            <person name="Albersmeier A."/>
            <person name="Kalinowski J."/>
            <person name="Ruckert C."/>
        </authorList>
    </citation>
    <scope>NUCLEOTIDE SEQUENCE [LARGE SCALE GENOMIC DNA]</scope>
    <source>
        <strain evidence="1 2">CGMCC 1.15286</strain>
    </source>
</reference>
<comment type="caution">
    <text evidence="1">The sequence shown here is derived from an EMBL/GenBank/DDBJ whole genome shotgun (WGS) entry which is preliminary data.</text>
</comment>
<proteinExistence type="predicted"/>
<sequence>MKNAGFEKSDNNSKVAQDWVLSQPVGSISETIIDSNNNKTENDNEAVYSYSNKGLLDKVTVIKNGEIINILYKYDPNGNLLKKTTIKSLLSGNKVYEGIYSQKVAGYQIPKNSFFSIYQTFVVEPEKAYQVSGYINVQMLKHSKFQMYIDFYDSNGSIVGSNIADYKKVDGTFEKFENTGVTPSSAVIATLHFLIRAEEEEAAGGFHVDNTAFYYK</sequence>
<dbReference type="EMBL" id="BMHY01000004">
    <property type="protein sequence ID" value="GGG68389.1"/>
    <property type="molecule type" value="Genomic_DNA"/>
</dbReference>
<gene>
    <name evidence="1" type="ORF">GCM10010918_24090</name>
</gene>
<name>A0A917H6P9_9BACL</name>
<dbReference type="Proteomes" id="UP000600247">
    <property type="component" value="Unassembled WGS sequence"/>
</dbReference>
<protein>
    <submittedName>
        <fullName evidence="1">Uncharacterized protein</fullName>
    </submittedName>
</protein>
<keyword evidence="2" id="KW-1185">Reference proteome</keyword>